<dbReference type="InterPro" id="IPR036249">
    <property type="entry name" value="Thioredoxin-like_sf"/>
</dbReference>
<protein>
    <recommendedName>
        <fullName evidence="5">Glutathione S-transferase</fullName>
    </recommendedName>
</protein>
<accession>A0A7M5X2Z1</accession>
<dbReference type="InterPro" id="IPR004045">
    <property type="entry name" value="Glutathione_S-Trfase_N"/>
</dbReference>
<dbReference type="PROSITE" id="PS50404">
    <property type="entry name" value="GST_NTER"/>
    <property type="match status" value="1"/>
</dbReference>
<dbReference type="AlphaFoldDB" id="A0A7M5X2Z1"/>
<sequence length="210" mass="23988">MSGKPQLLYFELSGRGEVIRLLYKHAGADFEDKRISFQDYGQNYKTNAEECPLAFLPVLTTSCGKKISQTTAIIRYVANELKLFGKNNVEQALIDLTIVSNKELSDKAIDIVFSQKSDEEKAKLKESLKTAIDKYFTYFEKLVKENGGPFLVGSEITVGDIYLTDCLNGLTEYKILDVQQLLEKYPLLKDIYEKVLQSDNIKRYLENQKK</sequence>
<dbReference type="GO" id="GO:0006749">
    <property type="term" value="P:glutathione metabolic process"/>
    <property type="evidence" value="ECO:0007669"/>
    <property type="project" value="TreeGrafter"/>
</dbReference>
<evidence type="ECO:0000313" key="3">
    <source>
        <dbReference type="EnsemblMetazoa" id="CLYHEMP016946.1"/>
    </source>
</evidence>
<dbReference type="SUPFAM" id="SSF47616">
    <property type="entry name" value="GST C-terminal domain-like"/>
    <property type="match status" value="1"/>
</dbReference>
<dbReference type="InterPro" id="IPR036282">
    <property type="entry name" value="Glutathione-S-Trfase_C_sf"/>
</dbReference>
<dbReference type="Gene3D" id="3.40.30.10">
    <property type="entry name" value="Glutaredoxin"/>
    <property type="match status" value="1"/>
</dbReference>
<dbReference type="RefSeq" id="XP_066936527.1">
    <property type="nucleotide sequence ID" value="XM_067080426.1"/>
</dbReference>
<dbReference type="SFLD" id="SFLDG01205">
    <property type="entry name" value="AMPS.1"/>
    <property type="match status" value="1"/>
</dbReference>
<proteinExistence type="predicted"/>
<dbReference type="Gene3D" id="1.20.1050.10">
    <property type="match status" value="1"/>
</dbReference>
<dbReference type="InterPro" id="IPR050213">
    <property type="entry name" value="GST_superfamily"/>
</dbReference>
<dbReference type="PROSITE" id="PS50405">
    <property type="entry name" value="GST_CTER"/>
    <property type="match status" value="1"/>
</dbReference>
<dbReference type="EnsemblMetazoa" id="CLYHEMT016946.1">
    <property type="protein sequence ID" value="CLYHEMP016946.1"/>
    <property type="gene ID" value="CLYHEMG016946"/>
</dbReference>
<dbReference type="InterPro" id="IPR010987">
    <property type="entry name" value="Glutathione-S-Trfase_C-like"/>
</dbReference>
<dbReference type="PANTHER" id="PTHR11571:SF150">
    <property type="entry name" value="GLUTATHIONE S-TRANSFERASE"/>
    <property type="match status" value="1"/>
</dbReference>
<dbReference type="FunFam" id="1.20.1050.10:FF:000030">
    <property type="entry name" value="Glutathione S-transferase S1"/>
    <property type="match status" value="1"/>
</dbReference>
<organism evidence="3 4">
    <name type="scientific">Clytia hemisphaerica</name>
    <dbReference type="NCBI Taxonomy" id="252671"/>
    <lineage>
        <taxon>Eukaryota</taxon>
        <taxon>Metazoa</taxon>
        <taxon>Cnidaria</taxon>
        <taxon>Hydrozoa</taxon>
        <taxon>Hydroidolina</taxon>
        <taxon>Leptothecata</taxon>
        <taxon>Obeliida</taxon>
        <taxon>Clytiidae</taxon>
        <taxon>Clytia</taxon>
    </lineage>
</organism>
<dbReference type="CDD" id="cd03192">
    <property type="entry name" value="GST_C_Sigma_like"/>
    <property type="match status" value="1"/>
</dbReference>
<dbReference type="CDD" id="cd03039">
    <property type="entry name" value="GST_N_Sigma_like"/>
    <property type="match status" value="1"/>
</dbReference>
<keyword evidence="4" id="KW-1185">Reference proteome</keyword>
<evidence type="ECO:0000259" key="1">
    <source>
        <dbReference type="PROSITE" id="PS50404"/>
    </source>
</evidence>
<evidence type="ECO:0000259" key="2">
    <source>
        <dbReference type="PROSITE" id="PS50405"/>
    </source>
</evidence>
<dbReference type="SFLD" id="SFLDG00363">
    <property type="entry name" value="AMPS_(cytGST):_Alpha-__Mu-__Pi"/>
    <property type="match status" value="1"/>
</dbReference>
<dbReference type="Proteomes" id="UP000594262">
    <property type="component" value="Unplaced"/>
</dbReference>
<dbReference type="GeneID" id="136824256"/>
<dbReference type="OrthoDB" id="414243at2759"/>
<feature type="domain" description="GST C-terminal" evidence="2">
    <location>
        <begin position="87"/>
        <end position="210"/>
    </location>
</feature>
<evidence type="ECO:0000313" key="4">
    <source>
        <dbReference type="Proteomes" id="UP000594262"/>
    </source>
</evidence>
<dbReference type="SFLD" id="SFLDS00019">
    <property type="entry name" value="Glutathione_Transferase_(cytos"/>
    <property type="match status" value="1"/>
</dbReference>
<reference evidence="3" key="1">
    <citation type="submission" date="2021-01" db="UniProtKB">
        <authorList>
            <consortium name="EnsemblMetazoa"/>
        </authorList>
    </citation>
    <scope>IDENTIFICATION</scope>
</reference>
<dbReference type="GO" id="GO:0004364">
    <property type="term" value="F:glutathione transferase activity"/>
    <property type="evidence" value="ECO:0007669"/>
    <property type="project" value="TreeGrafter"/>
</dbReference>
<dbReference type="InterPro" id="IPR004046">
    <property type="entry name" value="GST_C"/>
</dbReference>
<dbReference type="InterPro" id="IPR040079">
    <property type="entry name" value="Glutathione_S-Trfase"/>
</dbReference>
<dbReference type="PANTHER" id="PTHR11571">
    <property type="entry name" value="GLUTATHIONE S-TRANSFERASE"/>
    <property type="match status" value="1"/>
</dbReference>
<evidence type="ECO:0008006" key="5">
    <source>
        <dbReference type="Google" id="ProtNLM"/>
    </source>
</evidence>
<name>A0A7M5X2Z1_9CNID</name>
<dbReference type="Pfam" id="PF14497">
    <property type="entry name" value="GST_C_3"/>
    <property type="match status" value="1"/>
</dbReference>
<dbReference type="Pfam" id="PF02798">
    <property type="entry name" value="GST_N"/>
    <property type="match status" value="1"/>
</dbReference>
<dbReference type="SUPFAM" id="SSF52833">
    <property type="entry name" value="Thioredoxin-like"/>
    <property type="match status" value="1"/>
</dbReference>
<feature type="domain" description="GST N-terminal" evidence="1">
    <location>
        <begin position="3"/>
        <end position="85"/>
    </location>
</feature>